<dbReference type="PANTHER" id="PTHR10900:SF77">
    <property type="entry name" value="FI19380P1"/>
    <property type="match status" value="1"/>
</dbReference>
<dbReference type="PANTHER" id="PTHR10900">
    <property type="entry name" value="PERIOSTIN-RELATED"/>
    <property type="match status" value="1"/>
</dbReference>
<evidence type="ECO:0000313" key="2">
    <source>
        <dbReference type="EMBL" id="MEI2454785.1"/>
    </source>
</evidence>
<protein>
    <submittedName>
        <fullName evidence="2">Fasciclin domain-containing protein</fullName>
    </submittedName>
</protein>
<evidence type="ECO:0000259" key="1">
    <source>
        <dbReference type="PROSITE" id="PS50213"/>
    </source>
</evidence>
<name>A0ABU8D185_9GAMM</name>
<reference evidence="2 3" key="1">
    <citation type="submission" date="2024-02" db="EMBL/GenBank/DDBJ databases">
        <title>Lysobacter Genome Sequencing and Mining.</title>
        <authorList>
            <person name="Bierman J."/>
            <person name="Walker M.C."/>
        </authorList>
    </citation>
    <scope>NUCLEOTIDE SEQUENCE [LARGE SCALE GENOMIC DNA]</scope>
    <source>
        <strain evidence="2 3">PB6250</strain>
    </source>
</reference>
<dbReference type="SMART" id="SM00554">
    <property type="entry name" value="FAS1"/>
    <property type="match status" value="1"/>
</dbReference>
<dbReference type="SUPFAM" id="SSF82153">
    <property type="entry name" value="FAS1 domain"/>
    <property type="match status" value="1"/>
</dbReference>
<dbReference type="Proteomes" id="UP001387215">
    <property type="component" value="Unassembled WGS sequence"/>
</dbReference>
<feature type="domain" description="FAS1" evidence="1">
    <location>
        <begin position="18"/>
        <end position="150"/>
    </location>
</feature>
<dbReference type="InterPro" id="IPR036378">
    <property type="entry name" value="FAS1_dom_sf"/>
</dbReference>
<organism evidence="2 3">
    <name type="scientific">Lysobacter firmicutimachus</name>
    <dbReference type="NCBI Taxonomy" id="1792846"/>
    <lineage>
        <taxon>Bacteria</taxon>
        <taxon>Pseudomonadati</taxon>
        <taxon>Pseudomonadota</taxon>
        <taxon>Gammaproteobacteria</taxon>
        <taxon>Lysobacterales</taxon>
        <taxon>Lysobacteraceae</taxon>
        <taxon>Lysobacter</taxon>
    </lineage>
</organism>
<dbReference type="PROSITE" id="PS50213">
    <property type="entry name" value="FAS1"/>
    <property type="match status" value="1"/>
</dbReference>
<dbReference type="Gene3D" id="2.30.180.10">
    <property type="entry name" value="FAS1 domain"/>
    <property type="match status" value="1"/>
</dbReference>
<gene>
    <name evidence="2" type="ORF">V2J18_08855</name>
</gene>
<keyword evidence="3" id="KW-1185">Reference proteome</keyword>
<dbReference type="Pfam" id="PF02469">
    <property type="entry name" value="Fasciclin"/>
    <property type="match status" value="1"/>
</dbReference>
<dbReference type="RefSeq" id="WP_064749659.1">
    <property type="nucleotide sequence ID" value="NZ_JBANDL010000002.1"/>
</dbReference>
<proteinExistence type="predicted"/>
<sequence>MNTNQNSTPSANQTAASTLSVLDTAAANGSFGIFGRAVEKAGLKETLAGPGPFTVFAPTDAAFDSLPAGKLDELFKPENKEQLSAIINYHVVNGRRSAADVGKWDAARTVNGQPAPIKRDGETVSIDGARITVADLASANGVVHGIDKVNLPAAKKN</sequence>
<accession>A0ABU8D185</accession>
<dbReference type="EMBL" id="JBANDL010000002">
    <property type="protein sequence ID" value="MEI2454785.1"/>
    <property type="molecule type" value="Genomic_DNA"/>
</dbReference>
<comment type="caution">
    <text evidence="2">The sequence shown here is derived from an EMBL/GenBank/DDBJ whole genome shotgun (WGS) entry which is preliminary data.</text>
</comment>
<dbReference type="InterPro" id="IPR000782">
    <property type="entry name" value="FAS1_domain"/>
</dbReference>
<evidence type="ECO:0000313" key="3">
    <source>
        <dbReference type="Proteomes" id="UP001387215"/>
    </source>
</evidence>
<dbReference type="InterPro" id="IPR050904">
    <property type="entry name" value="Adhesion/Biosynth-related"/>
</dbReference>